<name>A0AA85IVY6_TRIRE</name>
<feature type="region of interest" description="Disordered" evidence="10">
    <location>
        <begin position="148"/>
        <end position="176"/>
    </location>
</feature>
<feature type="compositionally biased region" description="Low complexity" evidence="10">
    <location>
        <begin position="890"/>
        <end position="911"/>
    </location>
</feature>
<evidence type="ECO:0000256" key="4">
    <source>
        <dbReference type="ARBA" id="ARBA00023015"/>
    </source>
</evidence>
<protein>
    <recommendedName>
        <fullName evidence="11">HMG box domain-containing protein</fullName>
    </recommendedName>
</protein>
<feature type="region of interest" description="Disordered" evidence="10">
    <location>
        <begin position="1067"/>
        <end position="1086"/>
    </location>
</feature>
<evidence type="ECO:0000256" key="6">
    <source>
        <dbReference type="ARBA" id="ARBA00023159"/>
    </source>
</evidence>
<evidence type="ECO:0000256" key="10">
    <source>
        <dbReference type="SAM" id="MobiDB-lite"/>
    </source>
</evidence>
<dbReference type="PANTHER" id="PTHR10373:SF38">
    <property type="entry name" value="PROTEIN PANGOLIN, ISOFORM J"/>
    <property type="match status" value="1"/>
</dbReference>
<dbReference type="GO" id="GO:0000981">
    <property type="term" value="F:DNA-binding transcription factor activity, RNA polymerase II-specific"/>
    <property type="evidence" value="ECO:0007669"/>
    <property type="project" value="TreeGrafter"/>
</dbReference>
<dbReference type="GO" id="GO:1990907">
    <property type="term" value="C:beta-catenin-TCF complex"/>
    <property type="evidence" value="ECO:0007669"/>
    <property type="project" value="TreeGrafter"/>
</dbReference>
<evidence type="ECO:0000256" key="2">
    <source>
        <dbReference type="ARBA" id="ARBA00006569"/>
    </source>
</evidence>
<feature type="compositionally biased region" description="Basic and acidic residues" evidence="10">
    <location>
        <begin position="7"/>
        <end position="27"/>
    </location>
</feature>
<dbReference type="PANTHER" id="PTHR10373">
    <property type="entry name" value="TRANSCRIPTION FACTOR 7 FAMILY MEMBER"/>
    <property type="match status" value="1"/>
</dbReference>
<feature type="region of interest" description="Disordered" evidence="10">
    <location>
        <begin position="1"/>
        <end position="27"/>
    </location>
</feature>
<evidence type="ECO:0000313" key="12">
    <source>
        <dbReference type="Proteomes" id="UP000050795"/>
    </source>
</evidence>
<evidence type="ECO:0000256" key="5">
    <source>
        <dbReference type="ARBA" id="ARBA00023125"/>
    </source>
</evidence>
<dbReference type="InterPro" id="IPR024940">
    <property type="entry name" value="TCF/LEF"/>
</dbReference>
<keyword evidence="8 9" id="KW-0539">Nucleus</keyword>
<feature type="compositionally biased region" description="Low complexity" evidence="10">
    <location>
        <begin position="919"/>
        <end position="939"/>
    </location>
</feature>
<reference evidence="12" key="1">
    <citation type="submission" date="2022-06" db="EMBL/GenBank/DDBJ databases">
        <authorList>
            <person name="Berger JAMES D."/>
            <person name="Berger JAMES D."/>
        </authorList>
    </citation>
    <scope>NUCLEOTIDE SEQUENCE [LARGE SCALE GENOMIC DNA]</scope>
</reference>
<keyword evidence="3" id="KW-0879">Wnt signaling pathway</keyword>
<dbReference type="GO" id="GO:0000785">
    <property type="term" value="C:chromatin"/>
    <property type="evidence" value="ECO:0007669"/>
    <property type="project" value="TreeGrafter"/>
</dbReference>
<comment type="similarity">
    <text evidence="2">Belongs to the TCF/LEF family.</text>
</comment>
<dbReference type="Pfam" id="PF00505">
    <property type="entry name" value="HMG_box"/>
    <property type="match status" value="1"/>
</dbReference>
<feature type="compositionally biased region" description="Pro residues" evidence="10">
    <location>
        <begin position="266"/>
        <end position="277"/>
    </location>
</feature>
<dbReference type="SMART" id="SM01366">
    <property type="entry name" value="c-clamp"/>
    <property type="match status" value="1"/>
</dbReference>
<feature type="compositionally biased region" description="Low complexity" evidence="10">
    <location>
        <begin position="855"/>
        <end position="866"/>
    </location>
</feature>
<dbReference type="Gene3D" id="1.10.30.10">
    <property type="entry name" value="High mobility group box domain"/>
    <property type="match status" value="1"/>
</dbReference>
<feature type="compositionally biased region" description="Low complexity" evidence="10">
    <location>
        <begin position="256"/>
        <end position="265"/>
    </location>
</feature>
<sequence length="1247" mass="131258">MEIACTDEVKVYKDEGEEDEQKKSSENLTEDKVGLVIEGEGQCAQKGAFNFGFLSLNDYYHSFFPLPFVTGSPSSSFPVAASPYAAAAAAMAAAAAAAAAVHHQQGQETSHSSSCCLPLPPTSSSSVTAAGRLDNNFAFQLSTTTTNNNNTTTGAKNTCSTQQSTGGVGGGGNHHEGVVVPQPPPLGLSTDTTGVLRCPELSTNRSFTDNHQANCVSPILSPFSALTPSLSAFMAGPFYGAALQAAAVAAAVVSSGSSSPKLQSPPQWPVPPPPPPSQQQQPSIPLSLSPVPFRIPTPKSSLCSSSTSTSCSSSALSNFTTVYDNLTSHGKSSSSSSSSPSVIAVAAAAAAAAAAFTHHHQSSASASPLTTSLPSSSSSASSTSAVAAAAFHSELIKAANLYKSGNSSQRYYPSQSSTCHSLIGDNLSQSQVQRPLNTSDLIHHMHNSSITNTNTTNNTLNSSSMMHPSSSTGLPSCISTTSAPSPSLIPSLNHFNISTADSYQQMNYKIDASMNKHFLELPNIETDKSLPNPLSTTIPLNSFSDIGLPYGGTGNNGAGCQSRLGFPTPTSWMMETSVKSSPDNGSQQNSSLFSDCSQRAAAAAAAAAAAHVHFLSSLAVAAAAHSSAAVSPRSSSLPNSLSPILSLNGSVESNNLQHSISSHLDIQTPSVPTSSSNTITFIQEPFTFSAPHSKLLLPHTTNLLDEDDIGISMHYNKPFKPIGGLSSSDICSPHTLSRKSIDHPVIKKHASSPITSNIIASPPPQPLPSSILLPPPSSTDYCPMMINSRFNYNFQRISPELGTEGNCSSRMNLLMMNRQHNQQQQQQQGYSTSTPASTPRGRGGSSSNQANVIMNTTNKTSSSSSNAPLKSDPTHPHNQHHHHQHHHRSNSSSTITTAASTTTVTTTATISPMNTSIKTTGNNNNSNGNNNNNSTTTTTKRVHIKKPLNAFMLFMKDMRSKVQEECTLKESAAINQILGKKWHELSREKQAKYYEMARKEKEIHHQLFPGWSARDNYAIHSRRKKKRKLAAAAAAAAAVAVLGQSKSHSSNSGKIFNKSGFHLSSESGGDFGNSDSTDERGGCGGSSSRLSLLTGAGGGGGTANSTDVSSAKKCRARFGLEHQNRWCKPCRRKKKCIRFLTDAEYEEDNNILPISPISSSSPNTAANSSKTTPTVAITAAATGAVNSTVTTQTNLPHYCPINQFPTSLPSTSSNGEVVSCLNMLSSGDPVVVYGQIIRLIYCITLSH</sequence>
<dbReference type="Proteomes" id="UP000050795">
    <property type="component" value="Unassembled WGS sequence"/>
</dbReference>
<evidence type="ECO:0000256" key="8">
    <source>
        <dbReference type="ARBA" id="ARBA00023242"/>
    </source>
</evidence>
<feature type="compositionally biased region" description="Polar residues" evidence="10">
    <location>
        <begin position="154"/>
        <end position="165"/>
    </location>
</feature>
<feature type="region of interest" description="Disordered" evidence="10">
    <location>
        <begin position="256"/>
        <end position="290"/>
    </location>
</feature>
<dbReference type="GO" id="GO:0000978">
    <property type="term" value="F:RNA polymerase II cis-regulatory region sequence-specific DNA binding"/>
    <property type="evidence" value="ECO:0007669"/>
    <property type="project" value="TreeGrafter"/>
</dbReference>
<evidence type="ECO:0000313" key="13">
    <source>
        <dbReference type="WBParaSite" id="TREG1_112070.1"/>
    </source>
</evidence>
<keyword evidence="4" id="KW-0805">Transcription regulation</keyword>
<proteinExistence type="inferred from homology"/>
<evidence type="ECO:0000256" key="7">
    <source>
        <dbReference type="ARBA" id="ARBA00023163"/>
    </source>
</evidence>
<keyword evidence="12" id="KW-1185">Reference proteome</keyword>
<comment type="subcellular location">
    <subcellularLocation>
        <location evidence="1">Nucleus</location>
    </subcellularLocation>
</comment>
<evidence type="ECO:0000256" key="9">
    <source>
        <dbReference type="PROSITE-ProRule" id="PRU00267"/>
    </source>
</evidence>
<dbReference type="GO" id="GO:0060070">
    <property type="term" value="P:canonical Wnt signaling pathway"/>
    <property type="evidence" value="ECO:0007669"/>
    <property type="project" value="TreeGrafter"/>
</dbReference>
<dbReference type="FunFam" id="1.10.30.10:FF:000001">
    <property type="entry name" value="transcription factor 7 isoform X2"/>
    <property type="match status" value="1"/>
</dbReference>
<feature type="region of interest" description="Disordered" evidence="10">
    <location>
        <begin position="819"/>
        <end position="940"/>
    </location>
</feature>
<dbReference type="Gene3D" id="4.10.900.10">
    <property type="entry name" value="TCF3-CBD (Catenin binding domain)"/>
    <property type="match status" value="1"/>
</dbReference>
<evidence type="ECO:0000256" key="1">
    <source>
        <dbReference type="ARBA" id="ARBA00004123"/>
    </source>
</evidence>
<keyword evidence="6" id="KW-0010">Activator</keyword>
<reference evidence="13" key="2">
    <citation type="submission" date="2023-11" db="UniProtKB">
        <authorList>
            <consortium name="WormBaseParasite"/>
        </authorList>
    </citation>
    <scope>IDENTIFICATION</scope>
</reference>
<dbReference type="CDD" id="cd21996">
    <property type="entry name" value="HMG-box_TCF7-like"/>
    <property type="match status" value="1"/>
</dbReference>
<evidence type="ECO:0000259" key="11">
    <source>
        <dbReference type="PROSITE" id="PS50118"/>
    </source>
</evidence>
<dbReference type="PROSITE" id="PS50118">
    <property type="entry name" value="HMG_BOX_2"/>
    <property type="match status" value="1"/>
</dbReference>
<evidence type="ECO:0000256" key="3">
    <source>
        <dbReference type="ARBA" id="ARBA00022687"/>
    </source>
</evidence>
<dbReference type="AlphaFoldDB" id="A0AA85IVY6"/>
<accession>A0AA85IVY6</accession>
<feature type="compositionally biased region" description="Polar residues" evidence="10">
    <location>
        <begin position="845"/>
        <end position="854"/>
    </location>
</feature>
<dbReference type="InterPro" id="IPR027397">
    <property type="entry name" value="Catenin-bd_sf"/>
</dbReference>
<dbReference type="InterPro" id="IPR009071">
    <property type="entry name" value="HMG_box_dom"/>
</dbReference>
<keyword evidence="7" id="KW-0804">Transcription</keyword>
<feature type="domain" description="HMG box" evidence="11">
    <location>
        <begin position="944"/>
        <end position="1012"/>
    </location>
</feature>
<feature type="DNA-binding region" description="HMG box" evidence="9">
    <location>
        <begin position="944"/>
        <end position="1012"/>
    </location>
</feature>
<keyword evidence="5 9" id="KW-0238">DNA-binding</keyword>
<feature type="compositionally biased region" description="Low complexity" evidence="10">
    <location>
        <begin position="278"/>
        <end position="290"/>
    </location>
</feature>
<organism evidence="12 13">
    <name type="scientific">Trichobilharzia regenti</name>
    <name type="common">Nasal bird schistosome</name>
    <dbReference type="NCBI Taxonomy" id="157069"/>
    <lineage>
        <taxon>Eukaryota</taxon>
        <taxon>Metazoa</taxon>
        <taxon>Spiralia</taxon>
        <taxon>Lophotrochozoa</taxon>
        <taxon>Platyhelminthes</taxon>
        <taxon>Trematoda</taxon>
        <taxon>Digenea</taxon>
        <taxon>Strigeidida</taxon>
        <taxon>Schistosomatoidea</taxon>
        <taxon>Schistosomatidae</taxon>
        <taxon>Trichobilharzia</taxon>
    </lineage>
</organism>
<dbReference type="InterPro" id="IPR036910">
    <property type="entry name" value="HMG_box_dom_sf"/>
</dbReference>
<dbReference type="SUPFAM" id="SSF47095">
    <property type="entry name" value="HMG-box"/>
    <property type="match status" value="1"/>
</dbReference>
<dbReference type="WBParaSite" id="TREG1_112070.1">
    <property type="protein sequence ID" value="TREG1_112070.1"/>
    <property type="gene ID" value="TREG1_112070"/>
</dbReference>
<dbReference type="SMART" id="SM00398">
    <property type="entry name" value="HMG"/>
    <property type="match status" value="1"/>
</dbReference>
<feature type="compositionally biased region" description="Basic residues" evidence="10">
    <location>
        <begin position="877"/>
        <end position="889"/>
    </location>
</feature>